<evidence type="ECO:0000256" key="1">
    <source>
        <dbReference type="SAM" id="MobiDB-lite"/>
    </source>
</evidence>
<protein>
    <submittedName>
        <fullName evidence="2">Uncharacterized protein</fullName>
    </submittedName>
</protein>
<feature type="region of interest" description="Disordered" evidence="1">
    <location>
        <begin position="81"/>
        <end position="118"/>
    </location>
</feature>
<evidence type="ECO:0000313" key="2">
    <source>
        <dbReference type="EMBL" id="MDA5106882.1"/>
    </source>
</evidence>
<accession>A0A9X3TLW7</accession>
<gene>
    <name evidence="2" type="ORF">O3V59_00770</name>
</gene>
<feature type="compositionally biased region" description="Polar residues" evidence="1">
    <location>
        <begin position="99"/>
        <end position="112"/>
    </location>
</feature>
<proteinExistence type="predicted"/>
<feature type="region of interest" description="Disordered" evidence="1">
    <location>
        <begin position="1"/>
        <end position="22"/>
    </location>
</feature>
<organism evidence="2 3">
    <name type="scientific">Brevibacillus thermoruber</name>
    <dbReference type="NCBI Taxonomy" id="33942"/>
    <lineage>
        <taxon>Bacteria</taxon>
        <taxon>Bacillati</taxon>
        <taxon>Bacillota</taxon>
        <taxon>Bacilli</taxon>
        <taxon>Bacillales</taxon>
        <taxon>Paenibacillaceae</taxon>
        <taxon>Brevibacillus</taxon>
    </lineage>
</organism>
<reference evidence="2" key="1">
    <citation type="submission" date="2022-12" db="EMBL/GenBank/DDBJ databases">
        <title>Draft genome sequence of the thermophilic strain Brevibacillus thermoruber HT42, isolated from Los Humeros, Puebla, Mexico, with biotechnological potential.</title>
        <authorList>
            <person name="Lara Sanchez J."/>
            <person name="Solis Palacios R."/>
            <person name="Bustos Baena A.S."/>
            <person name="Ruz Baez A.E."/>
            <person name="Espinosa Luna G."/>
            <person name="Oliart Ros R.M."/>
        </authorList>
    </citation>
    <scope>NUCLEOTIDE SEQUENCE</scope>
    <source>
        <strain evidence="2">HT42</strain>
    </source>
</reference>
<feature type="compositionally biased region" description="Basic and acidic residues" evidence="1">
    <location>
        <begin position="81"/>
        <end position="93"/>
    </location>
</feature>
<sequence>MTTRKWRNPYAPIPSKKLNEKAQEVSLAVTPRKAVPEVIDLRTSVSRMRSNIKGISSTIRQVEETMDTLYGAMQIFERLGKRSADAETAEKPAGKRQSAETSSPANEGTEGSSGVGNPLGNIDIGQLLGLLQSPLVQSLLSQTANGAAKRKKEG</sequence>
<dbReference type="EMBL" id="JAPYYP010000001">
    <property type="protein sequence ID" value="MDA5106882.1"/>
    <property type="molecule type" value="Genomic_DNA"/>
</dbReference>
<keyword evidence="3" id="KW-1185">Reference proteome</keyword>
<dbReference type="RefSeq" id="WP_271139256.1">
    <property type="nucleotide sequence ID" value="NZ_JAPYYP010000001.1"/>
</dbReference>
<comment type="caution">
    <text evidence="2">The sequence shown here is derived from an EMBL/GenBank/DDBJ whole genome shotgun (WGS) entry which is preliminary data.</text>
</comment>
<dbReference type="AlphaFoldDB" id="A0A9X3TLW7"/>
<evidence type="ECO:0000313" key="3">
    <source>
        <dbReference type="Proteomes" id="UP001151071"/>
    </source>
</evidence>
<dbReference type="Proteomes" id="UP001151071">
    <property type="component" value="Unassembled WGS sequence"/>
</dbReference>
<name>A0A9X3TLW7_9BACL</name>